<feature type="compositionally biased region" description="Polar residues" evidence="3">
    <location>
        <begin position="1143"/>
        <end position="1168"/>
    </location>
</feature>
<dbReference type="Proteomes" id="UP000695562">
    <property type="component" value="Unassembled WGS sequence"/>
</dbReference>
<evidence type="ECO:0000313" key="6">
    <source>
        <dbReference type="EMBL" id="KAF2076800.1"/>
    </source>
</evidence>
<dbReference type="Pfam" id="PF12807">
    <property type="entry name" value="eIF3_p135"/>
    <property type="match status" value="1"/>
</dbReference>
<dbReference type="SMART" id="SM00252">
    <property type="entry name" value="SH2"/>
    <property type="match status" value="1"/>
</dbReference>
<evidence type="ECO:0000313" key="7">
    <source>
        <dbReference type="Proteomes" id="UP000695562"/>
    </source>
</evidence>
<evidence type="ECO:0000256" key="3">
    <source>
        <dbReference type="SAM" id="MobiDB-lite"/>
    </source>
</evidence>
<feature type="domain" description="SH2" evidence="4">
    <location>
        <begin position="1046"/>
        <end position="1125"/>
    </location>
</feature>
<evidence type="ECO:0000256" key="2">
    <source>
        <dbReference type="PROSITE-ProRule" id="PRU00191"/>
    </source>
</evidence>
<dbReference type="InterPro" id="IPR033646">
    <property type="entry name" value="CLU-central"/>
</dbReference>
<comment type="caution">
    <text evidence="6">The sequence shown here is derived from an EMBL/GenBank/DDBJ whole genome shotgun (WGS) entry which is preliminary data.</text>
</comment>
<dbReference type="PANTHER" id="PTHR12601">
    <property type="entry name" value="EUKARYOTIC TRANSLATION INITIATION FACTOR 3 SUBUNIT EIF-3"/>
    <property type="match status" value="1"/>
</dbReference>
<sequence length="1197" mass="131868">MARVEPNSKLTHISGSSNSSSGISSSNSSSSNSNSNSNSNSSSSSSKISRSSSKEERLSSGGKSSKSNPTKTTISTETLDLIVSYLISLQEYHQKFENNSEDLDNFINYVNRLLYLKRKIISLIDITSGDGVLTDSKGRKVSINELFIYIDKLKKSQHIASDLFEISCNNPVLVPMGPINRVDHYNQAPIIVPKFNQAVYYNCGSSSSKPSSLSSSLSASPTMAPKTLASSTSTTSLSSLTSSTSTTTNLTSSSVSINTNLTSSSSSLCSSASSIYGNCPTPPISSSSNSINNSSSGNDLLKNSLNSSSNNLNNSSSSSSNNIIPIPIPIQLDGSNRFELNGVSTLSSSTNISNVPISSSPPLSVSPFNNSLFNNNNQVKSFKNNNTSNSNSSAFKQLELSPVYVDDGYTPPISTLSFEKLSLDDFETTTTLNTTPINDLLDNSNNIKQQEPNTEPVRNWSLDFWNALQMDHNCGNESLIRSQRIQQIAEEFVSVATKHGMTIIQEKGKSFGWTIPPYDVGGVAGGLKYLKDGIFFKFAVDVYGIYGGNAFAMKSAGHELKGLMGYFNCQIDGLYLPLMALIDYMGYRLIATSQLAIDGDNTLVYGSNDGGDTVHNKSQAMDGLMKQASEILNLKGHYTGQGENKVFLYGPCDIEGHITKDNHYVIIDTARVFPPEKPIPGKIGSHLYNLLRPELVRSNKLPLSSDAFTKFSGPDSEQNNEDVERSQKRLFVSIIPNFVLSLNQKVRRSKCENILELSHMLMLVDSMHREGINVRYLNRLKKTDIIAIDHRLSAILNTEIIARKIKNRLREFLRNETSINKEKIAQFLTRMVIISLLQSCDLDGFSLELLLHRLQQMTGFVFRDGLARSLETSHIMHESDIISITPKVKFLHMVPYQQGVALFHQAISASKLGTTDEGGLDDSTSRADKIFQQASDKFKQAIQSKPDDYEILTHWGILFFMRAKLLSQTKDYIQEHGSAEIEKLYETAIEKFQQAVKIKRNHHYAIFNWAEALKNWSAIKPAVEANSLEKLSKLKLQEAGVFEKKWFFGTLETNGAASLLSGKEAGSFIIRNSNSRPGSFVFSYLSDPHRKIQHSIIKSSSHGYHVENLPPRKVPSSPNSSGHHRSGSRTGSSSKDKSSSKNEAIQFNEAGTTIPTRNSTSLSSQTPVTTVSYKTLEEFVSDKIKQGYIPITKGWDE</sequence>
<dbReference type="PROSITE" id="PS51823">
    <property type="entry name" value="CLU"/>
    <property type="match status" value="1"/>
</dbReference>
<dbReference type="Gene3D" id="1.25.40.10">
    <property type="entry name" value="Tetratricopeptide repeat domain"/>
    <property type="match status" value="1"/>
</dbReference>
<dbReference type="InterPro" id="IPR027523">
    <property type="entry name" value="CLU_prot"/>
</dbReference>
<feature type="region of interest" description="Disordered" evidence="3">
    <location>
        <begin position="1103"/>
        <end position="1168"/>
    </location>
</feature>
<dbReference type="InterPro" id="IPR025697">
    <property type="entry name" value="CLU_dom"/>
</dbReference>
<dbReference type="SUPFAM" id="SSF55550">
    <property type="entry name" value="SH2 domain"/>
    <property type="match status" value="1"/>
</dbReference>
<gene>
    <name evidence="6" type="ORF">CYY_001877</name>
</gene>
<dbReference type="Pfam" id="PF00017">
    <property type="entry name" value="SH2"/>
    <property type="match status" value="1"/>
</dbReference>
<evidence type="ECO:0008006" key="8">
    <source>
        <dbReference type="Google" id="ProtNLM"/>
    </source>
</evidence>
<feature type="domain" description="Clu" evidence="5">
    <location>
        <begin position="434"/>
        <end position="680"/>
    </location>
</feature>
<dbReference type="GO" id="GO:0048312">
    <property type="term" value="P:intracellular distribution of mitochondria"/>
    <property type="evidence" value="ECO:0007669"/>
    <property type="project" value="TreeGrafter"/>
</dbReference>
<organism evidence="6 7">
    <name type="scientific">Polysphondylium violaceum</name>
    <dbReference type="NCBI Taxonomy" id="133409"/>
    <lineage>
        <taxon>Eukaryota</taxon>
        <taxon>Amoebozoa</taxon>
        <taxon>Evosea</taxon>
        <taxon>Eumycetozoa</taxon>
        <taxon>Dictyostelia</taxon>
        <taxon>Dictyosteliales</taxon>
        <taxon>Dictyosteliaceae</taxon>
        <taxon>Polysphondylium</taxon>
    </lineage>
</organism>
<dbReference type="CDD" id="cd00173">
    <property type="entry name" value="SH2"/>
    <property type="match status" value="1"/>
</dbReference>
<proteinExistence type="predicted"/>
<dbReference type="Pfam" id="PF13236">
    <property type="entry name" value="CLU"/>
    <property type="match status" value="1"/>
</dbReference>
<keyword evidence="1" id="KW-0963">Cytoplasm</keyword>
<dbReference type="PROSITE" id="PS50001">
    <property type="entry name" value="SH2"/>
    <property type="match status" value="1"/>
</dbReference>
<dbReference type="GO" id="GO:0005737">
    <property type="term" value="C:cytoplasm"/>
    <property type="evidence" value="ECO:0007669"/>
    <property type="project" value="TreeGrafter"/>
</dbReference>
<feature type="region of interest" description="Disordered" evidence="3">
    <location>
        <begin position="301"/>
        <end position="320"/>
    </location>
</feature>
<protein>
    <recommendedName>
        <fullName evidence="8">SH2 domain-containing protein</fullName>
    </recommendedName>
</protein>
<dbReference type="InterPro" id="IPR036860">
    <property type="entry name" value="SH2_dom_sf"/>
</dbReference>
<feature type="region of interest" description="Disordered" evidence="3">
    <location>
        <begin position="1"/>
        <end position="72"/>
    </location>
</feature>
<keyword evidence="2" id="KW-0727">SH2 domain</keyword>
<feature type="region of interest" description="Disordered" evidence="3">
    <location>
        <begin position="224"/>
        <end position="256"/>
    </location>
</feature>
<dbReference type="OrthoDB" id="8815311at2759"/>
<dbReference type="EMBL" id="AJWJ01000048">
    <property type="protein sequence ID" value="KAF2076800.1"/>
    <property type="molecule type" value="Genomic_DNA"/>
</dbReference>
<dbReference type="Gene3D" id="3.30.505.10">
    <property type="entry name" value="SH2 domain"/>
    <property type="match status" value="1"/>
</dbReference>
<evidence type="ECO:0000259" key="5">
    <source>
        <dbReference type="PROSITE" id="PS51823"/>
    </source>
</evidence>
<dbReference type="PANTHER" id="PTHR12601:SF13">
    <property type="entry name" value="SH2 DOMAIN-CONTAINING PROTEIN"/>
    <property type="match status" value="1"/>
</dbReference>
<keyword evidence="7" id="KW-1185">Reference proteome</keyword>
<feature type="compositionally biased region" description="Low complexity" evidence="3">
    <location>
        <begin position="14"/>
        <end position="51"/>
    </location>
</feature>
<evidence type="ECO:0000259" key="4">
    <source>
        <dbReference type="PROSITE" id="PS50001"/>
    </source>
</evidence>
<dbReference type="InterPro" id="IPR000980">
    <property type="entry name" value="SH2"/>
</dbReference>
<accession>A0A8J4V180</accession>
<dbReference type="AlphaFoldDB" id="A0A8J4V180"/>
<dbReference type="SUPFAM" id="SSF48452">
    <property type="entry name" value="TPR-like"/>
    <property type="match status" value="1"/>
</dbReference>
<feature type="compositionally biased region" description="Low complexity" evidence="3">
    <location>
        <begin position="59"/>
        <end position="68"/>
    </location>
</feature>
<dbReference type="GO" id="GO:0003729">
    <property type="term" value="F:mRNA binding"/>
    <property type="evidence" value="ECO:0007669"/>
    <property type="project" value="TreeGrafter"/>
</dbReference>
<reference evidence="6" key="1">
    <citation type="submission" date="2020-01" db="EMBL/GenBank/DDBJ databases">
        <title>Development of genomics and gene disruption for Polysphondylium violaceum indicates a role for the polyketide synthase stlB in stalk morphogenesis.</title>
        <authorList>
            <person name="Narita B."/>
            <person name="Kawabe Y."/>
            <person name="Kin K."/>
            <person name="Saito T."/>
            <person name="Gibbs R."/>
            <person name="Kuspa A."/>
            <person name="Muzny D."/>
            <person name="Queller D."/>
            <person name="Richards S."/>
            <person name="Strassman J."/>
            <person name="Sucgang R."/>
            <person name="Worley K."/>
            <person name="Schaap P."/>
        </authorList>
    </citation>
    <scope>NUCLEOTIDE SEQUENCE</scope>
    <source>
        <strain evidence="6">QSvi11</strain>
    </source>
</reference>
<evidence type="ECO:0000256" key="1">
    <source>
        <dbReference type="ARBA" id="ARBA00022490"/>
    </source>
</evidence>
<name>A0A8J4V180_9MYCE</name>
<dbReference type="InterPro" id="IPR011990">
    <property type="entry name" value="TPR-like_helical_dom_sf"/>
</dbReference>